<dbReference type="GO" id="GO:0046872">
    <property type="term" value="F:metal ion binding"/>
    <property type="evidence" value="ECO:0007669"/>
    <property type="project" value="UniProtKB-KW"/>
</dbReference>
<evidence type="ECO:0000313" key="11">
    <source>
        <dbReference type="Proteomes" id="UP000179807"/>
    </source>
</evidence>
<evidence type="ECO:0000256" key="3">
    <source>
        <dbReference type="ARBA" id="ARBA00022801"/>
    </source>
</evidence>
<keyword evidence="11" id="KW-1185">Reference proteome</keyword>
<dbReference type="SUPFAM" id="SSF56300">
    <property type="entry name" value="Metallo-dependent phosphatases"/>
    <property type="match status" value="1"/>
</dbReference>
<dbReference type="GeneID" id="94826107"/>
<dbReference type="GO" id="GO:0004722">
    <property type="term" value="F:protein serine/threonine phosphatase activity"/>
    <property type="evidence" value="ECO:0007669"/>
    <property type="project" value="UniProtKB-EC"/>
</dbReference>
<dbReference type="AlphaFoldDB" id="A0A1J4KRZ2"/>
<dbReference type="VEuPathDB" id="TrichDB:TRFO_03600"/>
<dbReference type="EMBL" id="MLAK01000560">
    <property type="protein sequence ID" value="OHT12588.1"/>
    <property type="molecule type" value="Genomic_DNA"/>
</dbReference>
<comment type="catalytic activity">
    <reaction evidence="7 8">
        <text>O-phospho-L-threonyl-[protein] + H2O = L-threonyl-[protein] + phosphate</text>
        <dbReference type="Rhea" id="RHEA:47004"/>
        <dbReference type="Rhea" id="RHEA-COMP:11060"/>
        <dbReference type="Rhea" id="RHEA-COMP:11605"/>
        <dbReference type="ChEBI" id="CHEBI:15377"/>
        <dbReference type="ChEBI" id="CHEBI:30013"/>
        <dbReference type="ChEBI" id="CHEBI:43474"/>
        <dbReference type="ChEBI" id="CHEBI:61977"/>
        <dbReference type="EC" id="3.1.3.16"/>
    </reaction>
</comment>
<feature type="domain" description="Serine/threonine specific protein phosphatases" evidence="9">
    <location>
        <begin position="122"/>
        <end position="127"/>
    </location>
</feature>
<evidence type="ECO:0000313" key="10">
    <source>
        <dbReference type="EMBL" id="OHT12588.1"/>
    </source>
</evidence>
<reference evidence="10" key="1">
    <citation type="submission" date="2016-10" db="EMBL/GenBank/DDBJ databases">
        <authorList>
            <person name="Benchimol M."/>
            <person name="Almeida L.G."/>
            <person name="Vasconcelos A.T."/>
            <person name="Perreira-Neves A."/>
            <person name="Rosa I.A."/>
            <person name="Tasca T."/>
            <person name="Bogo M.R."/>
            <person name="de Souza W."/>
        </authorList>
    </citation>
    <scope>NUCLEOTIDE SEQUENCE [LARGE SCALE GENOMIC DNA]</scope>
    <source>
        <strain evidence="10">K</strain>
    </source>
</reference>
<accession>A0A1J4KRZ2</accession>
<evidence type="ECO:0000256" key="2">
    <source>
        <dbReference type="ARBA" id="ARBA00022723"/>
    </source>
</evidence>
<evidence type="ECO:0000256" key="6">
    <source>
        <dbReference type="ARBA" id="ARBA00047761"/>
    </source>
</evidence>
<keyword evidence="2" id="KW-0479">Metal-binding</keyword>
<protein>
    <recommendedName>
        <fullName evidence="8">Serine/threonine-protein phosphatase</fullName>
        <ecNumber evidence="8">3.1.3.16</ecNumber>
    </recommendedName>
</protein>
<dbReference type="InterPro" id="IPR004843">
    <property type="entry name" value="Calcineurin-like_PHP"/>
</dbReference>
<keyword evidence="5" id="KW-0464">Manganese</keyword>
<evidence type="ECO:0000256" key="1">
    <source>
        <dbReference type="ARBA" id="ARBA00001936"/>
    </source>
</evidence>
<dbReference type="PRINTS" id="PR00114">
    <property type="entry name" value="STPHPHTASE"/>
</dbReference>
<comment type="cofactor">
    <cofactor evidence="1">
        <name>Mn(2+)</name>
        <dbReference type="ChEBI" id="CHEBI:29035"/>
    </cofactor>
</comment>
<comment type="caution">
    <text evidence="10">The sequence shown here is derived from an EMBL/GenBank/DDBJ whole genome shotgun (WGS) entry which is preliminary data.</text>
</comment>
<organism evidence="10 11">
    <name type="scientific">Tritrichomonas foetus</name>
    <dbReference type="NCBI Taxonomy" id="1144522"/>
    <lineage>
        <taxon>Eukaryota</taxon>
        <taxon>Metamonada</taxon>
        <taxon>Parabasalia</taxon>
        <taxon>Tritrichomonadida</taxon>
        <taxon>Tritrichomonadidae</taxon>
        <taxon>Tritrichomonas</taxon>
    </lineage>
</organism>
<name>A0A1J4KRZ2_9EUKA</name>
<keyword evidence="3 8" id="KW-0378">Hydrolase</keyword>
<evidence type="ECO:0000256" key="4">
    <source>
        <dbReference type="ARBA" id="ARBA00022912"/>
    </source>
</evidence>
<dbReference type="PROSITE" id="PS00125">
    <property type="entry name" value="SER_THR_PHOSPHATASE"/>
    <property type="match status" value="1"/>
</dbReference>
<dbReference type="OrthoDB" id="10469665at2759"/>
<sequence>MGDLTAASLQKVVEEILSGIANRRNKYNLSISEKQLIKLCNQFTNECEKESILLKLNGTFTIVGDIHGNIESLIRIFNQFDYPPHTSYLFLGDYVDRGENSLEVIVLLFTLKLLYPNNIYLLRGNHECESMTSINGFKKECLKKSSLNVYQAIIKSFDFLSIAANLNNKIFCVHGGISPLLKTLNDLNTFKKPICEPFNDLINDLLWSDPNDEIDEFAESYRTIGKLYGFKATSDFLDNVGLILLVRSHEMCDYGYDYPFAEKGKALTIFSSVDYCGNENSGSVAISDDRGLQIVELEPLSDEEKQKMRILFPAFIISTTSAKMPIESLSDEFTDVTEIPALVG</sequence>
<dbReference type="CDD" id="cd00144">
    <property type="entry name" value="MPP_PPP_family"/>
    <property type="match status" value="1"/>
</dbReference>
<evidence type="ECO:0000256" key="5">
    <source>
        <dbReference type="ARBA" id="ARBA00023211"/>
    </source>
</evidence>
<evidence type="ECO:0000256" key="8">
    <source>
        <dbReference type="RuleBase" id="RU004273"/>
    </source>
</evidence>
<dbReference type="InterPro" id="IPR029052">
    <property type="entry name" value="Metallo-depent_PP-like"/>
</dbReference>
<gene>
    <name evidence="10" type="ORF">TRFO_03600</name>
</gene>
<dbReference type="InterPro" id="IPR006186">
    <property type="entry name" value="Ser/Thr-sp_prot-phosphatase"/>
</dbReference>
<comment type="catalytic activity">
    <reaction evidence="6">
        <text>O-phospho-L-seryl-[protein] + H2O = L-seryl-[protein] + phosphate</text>
        <dbReference type="Rhea" id="RHEA:20629"/>
        <dbReference type="Rhea" id="RHEA-COMP:9863"/>
        <dbReference type="Rhea" id="RHEA-COMP:11604"/>
        <dbReference type="ChEBI" id="CHEBI:15377"/>
        <dbReference type="ChEBI" id="CHEBI:29999"/>
        <dbReference type="ChEBI" id="CHEBI:43474"/>
        <dbReference type="ChEBI" id="CHEBI:83421"/>
        <dbReference type="EC" id="3.1.3.16"/>
    </reaction>
</comment>
<dbReference type="GO" id="GO:0005634">
    <property type="term" value="C:nucleus"/>
    <property type="evidence" value="ECO:0007669"/>
    <property type="project" value="TreeGrafter"/>
</dbReference>
<dbReference type="Proteomes" id="UP000179807">
    <property type="component" value="Unassembled WGS sequence"/>
</dbReference>
<dbReference type="RefSeq" id="XP_068365724.1">
    <property type="nucleotide sequence ID" value="XM_068491403.1"/>
</dbReference>
<dbReference type="InterPro" id="IPR050341">
    <property type="entry name" value="PP1_catalytic_subunit"/>
</dbReference>
<dbReference type="PANTHER" id="PTHR11668:SF300">
    <property type="entry name" value="SERINE_THREONINE-PROTEIN PHOSPHATASE"/>
    <property type="match status" value="1"/>
</dbReference>
<evidence type="ECO:0000256" key="7">
    <source>
        <dbReference type="ARBA" id="ARBA00048336"/>
    </source>
</evidence>
<proteinExistence type="inferred from homology"/>
<dbReference type="Gene3D" id="3.60.21.10">
    <property type="match status" value="1"/>
</dbReference>
<dbReference type="Pfam" id="PF00149">
    <property type="entry name" value="Metallophos"/>
    <property type="match status" value="1"/>
</dbReference>
<keyword evidence="4" id="KW-0904">Protein phosphatase</keyword>
<comment type="similarity">
    <text evidence="8">Belongs to the PPP phosphatase family.</text>
</comment>
<dbReference type="SMART" id="SM00156">
    <property type="entry name" value="PP2Ac"/>
    <property type="match status" value="1"/>
</dbReference>
<dbReference type="EC" id="3.1.3.16" evidence="8"/>
<evidence type="ECO:0000259" key="9">
    <source>
        <dbReference type="PROSITE" id="PS00125"/>
    </source>
</evidence>
<dbReference type="GO" id="GO:0005737">
    <property type="term" value="C:cytoplasm"/>
    <property type="evidence" value="ECO:0007669"/>
    <property type="project" value="TreeGrafter"/>
</dbReference>
<dbReference type="PANTHER" id="PTHR11668">
    <property type="entry name" value="SERINE/THREONINE PROTEIN PHOSPHATASE"/>
    <property type="match status" value="1"/>
</dbReference>